<evidence type="ECO:0000256" key="8">
    <source>
        <dbReference type="ARBA" id="ARBA00023136"/>
    </source>
</evidence>
<name>A0A841Q3V4_9BACI</name>
<dbReference type="InterPro" id="IPR036291">
    <property type="entry name" value="NAD(P)-bd_dom_sf"/>
</dbReference>
<feature type="transmembrane region" description="Helical" evidence="9">
    <location>
        <begin position="199"/>
        <end position="216"/>
    </location>
</feature>
<dbReference type="Gene3D" id="3.30.70.1450">
    <property type="entry name" value="Regulator of K+ conductance, C-terminal domain"/>
    <property type="match status" value="1"/>
</dbReference>
<dbReference type="GO" id="GO:1902600">
    <property type="term" value="P:proton transmembrane transport"/>
    <property type="evidence" value="ECO:0007669"/>
    <property type="project" value="InterPro"/>
</dbReference>
<evidence type="ECO:0000256" key="6">
    <source>
        <dbReference type="ARBA" id="ARBA00022989"/>
    </source>
</evidence>
<keyword evidence="3" id="KW-0813">Transport</keyword>
<dbReference type="Gene3D" id="3.40.50.720">
    <property type="entry name" value="NAD(P)-binding Rossmann-like Domain"/>
    <property type="match status" value="1"/>
</dbReference>
<dbReference type="GO" id="GO:0015297">
    <property type="term" value="F:antiporter activity"/>
    <property type="evidence" value="ECO:0007669"/>
    <property type="project" value="UniProtKB-KW"/>
</dbReference>
<dbReference type="InterPro" id="IPR036721">
    <property type="entry name" value="RCK_C_sf"/>
</dbReference>
<feature type="transmembrane region" description="Helical" evidence="9">
    <location>
        <begin position="169"/>
        <end position="193"/>
    </location>
</feature>
<sequence length="625" mass="69425">MDHGTSVTSLVIVVIAAFLTPILLHRFKLKLIPVVVAEIIIGLIIGKSGFDLVHEDMWLETLSTLGFIFLMFLSGLEIDFSLFAKSKQKKKLQKEADTSVSQEPSPVYVATIVFLGIFVVSLGLSYLFAVIGFVDNVFLMTLIISTISLGVVVPTLKDANLMKTNIGQTILLIAVIADLVTMILLAVFVSLYAGDQSGSMWLLLLLFAAGLLFYLLGKQFRRLSFLETLTKGTIQIDTRAVFALIIVLVGISETVGAENILGAFLAGVLVSLLSPNQDMVHKLDSFGYGFLIPIFFVMEGAKLDLWSLLSDPKMLLLIPLLLVALYISKLVPIVMMRKWYDWRTVISSGIILTSTLSLVIAAAKIAERMEIISAEMSGTLILVAVISCLINPIVFNKMFRRKEETNNKQIVSFIGSNRMTLPVVRELDQNLYETHLYHTKVDKIDENVSRSLFDIAEVDKYDIKKLEELGVFDVDILVTSTGDEEKNAEIAKYAKEKGVDRVIARIETPDVDKELKSLNIEVFSVLLSTKALLKAMIVAPSVVNIITTQDNQLSQINMNNSVYDGVMLRNFPFTGDVIMVRVFRGKDSIVPHGDTELKVGDRLIVTGSKEYVSELRDLLEFCDWC</sequence>
<dbReference type="InterPro" id="IPR038770">
    <property type="entry name" value="Na+/solute_symporter_sf"/>
</dbReference>
<evidence type="ECO:0000256" key="4">
    <source>
        <dbReference type="ARBA" id="ARBA00022449"/>
    </source>
</evidence>
<dbReference type="GO" id="GO:0008324">
    <property type="term" value="F:monoatomic cation transmembrane transporter activity"/>
    <property type="evidence" value="ECO:0007669"/>
    <property type="project" value="InterPro"/>
</dbReference>
<comment type="subcellular location">
    <subcellularLocation>
        <location evidence="1">Membrane</location>
        <topology evidence="1">Multi-pass membrane protein</topology>
    </subcellularLocation>
</comment>
<feature type="transmembrane region" description="Helical" evidence="9">
    <location>
        <begin position="346"/>
        <end position="366"/>
    </location>
</feature>
<evidence type="ECO:0000259" key="10">
    <source>
        <dbReference type="PROSITE" id="PS51202"/>
    </source>
</evidence>
<feature type="domain" description="RCK C-terminal" evidence="10">
    <location>
        <begin position="540"/>
        <end position="621"/>
    </location>
</feature>
<feature type="transmembrane region" description="Helical" evidence="9">
    <location>
        <begin position="285"/>
        <end position="303"/>
    </location>
</feature>
<dbReference type="Pfam" id="PF00999">
    <property type="entry name" value="Na_H_Exchanger"/>
    <property type="match status" value="1"/>
</dbReference>
<feature type="transmembrane region" description="Helical" evidence="9">
    <location>
        <begin position="240"/>
        <end position="273"/>
    </location>
</feature>
<accession>A0A841Q3V4</accession>
<evidence type="ECO:0000256" key="3">
    <source>
        <dbReference type="ARBA" id="ARBA00022448"/>
    </source>
</evidence>
<evidence type="ECO:0000256" key="5">
    <source>
        <dbReference type="ARBA" id="ARBA00022692"/>
    </source>
</evidence>
<feature type="transmembrane region" description="Helical" evidence="9">
    <location>
        <begin position="31"/>
        <end position="50"/>
    </location>
</feature>
<feature type="transmembrane region" description="Helical" evidence="9">
    <location>
        <begin position="105"/>
        <end position="131"/>
    </location>
</feature>
<feature type="transmembrane region" description="Helical" evidence="9">
    <location>
        <begin position="137"/>
        <end position="157"/>
    </location>
</feature>
<organism evidence="11 12">
    <name type="scientific">Salirhabdus euzebyi</name>
    <dbReference type="NCBI Taxonomy" id="394506"/>
    <lineage>
        <taxon>Bacteria</taxon>
        <taxon>Bacillati</taxon>
        <taxon>Bacillota</taxon>
        <taxon>Bacilli</taxon>
        <taxon>Bacillales</taxon>
        <taxon>Bacillaceae</taxon>
        <taxon>Salirhabdus</taxon>
    </lineage>
</organism>
<keyword evidence="7" id="KW-0406">Ion transport</keyword>
<keyword evidence="4" id="KW-0050">Antiport</keyword>
<feature type="transmembrane region" description="Helical" evidence="9">
    <location>
        <begin position="62"/>
        <end position="84"/>
    </location>
</feature>
<dbReference type="PANTHER" id="PTHR43562:SF1">
    <property type="entry name" value="NA(+)_H(+) ANTIPORTER YJBQ-RELATED"/>
    <property type="match status" value="1"/>
</dbReference>
<keyword evidence="6 9" id="KW-1133">Transmembrane helix</keyword>
<dbReference type="GO" id="GO:0016020">
    <property type="term" value="C:membrane"/>
    <property type="evidence" value="ECO:0007669"/>
    <property type="project" value="UniProtKB-SubCell"/>
</dbReference>
<evidence type="ECO:0000256" key="1">
    <source>
        <dbReference type="ARBA" id="ARBA00004141"/>
    </source>
</evidence>
<gene>
    <name evidence="11" type="ORF">HNQ94_001513</name>
</gene>
<dbReference type="InterPro" id="IPR003148">
    <property type="entry name" value="RCK_N"/>
</dbReference>
<feature type="transmembrane region" description="Helical" evidence="9">
    <location>
        <begin position="6"/>
        <end position="24"/>
    </location>
</feature>
<protein>
    <submittedName>
        <fullName evidence="11">CPA2 family monovalent cation:H+ antiporter-2</fullName>
    </submittedName>
</protein>
<dbReference type="InterPro" id="IPR006037">
    <property type="entry name" value="RCK_C"/>
</dbReference>
<keyword evidence="8 9" id="KW-0472">Membrane</keyword>
<dbReference type="RefSeq" id="WP_174495817.1">
    <property type="nucleotide sequence ID" value="NZ_CADDWK010000004.1"/>
</dbReference>
<dbReference type="Pfam" id="PF02254">
    <property type="entry name" value="TrkA_N"/>
    <property type="match status" value="1"/>
</dbReference>
<dbReference type="GO" id="GO:0006813">
    <property type="term" value="P:potassium ion transport"/>
    <property type="evidence" value="ECO:0007669"/>
    <property type="project" value="InterPro"/>
</dbReference>
<comment type="caution">
    <text evidence="11">The sequence shown here is derived from an EMBL/GenBank/DDBJ whole genome shotgun (WGS) entry which is preliminary data.</text>
</comment>
<dbReference type="InterPro" id="IPR006153">
    <property type="entry name" value="Cation/H_exchanger_TM"/>
</dbReference>
<dbReference type="EMBL" id="JACHGH010000004">
    <property type="protein sequence ID" value="MBB6453065.1"/>
    <property type="molecule type" value="Genomic_DNA"/>
</dbReference>
<evidence type="ECO:0000256" key="2">
    <source>
        <dbReference type="ARBA" id="ARBA00005551"/>
    </source>
</evidence>
<dbReference type="Proteomes" id="UP000581688">
    <property type="component" value="Unassembled WGS sequence"/>
</dbReference>
<evidence type="ECO:0000313" key="12">
    <source>
        <dbReference type="Proteomes" id="UP000581688"/>
    </source>
</evidence>
<reference evidence="11 12" key="1">
    <citation type="submission" date="2020-08" db="EMBL/GenBank/DDBJ databases">
        <title>Genomic Encyclopedia of Type Strains, Phase IV (KMG-IV): sequencing the most valuable type-strain genomes for metagenomic binning, comparative biology and taxonomic classification.</title>
        <authorList>
            <person name="Goeker M."/>
        </authorList>
    </citation>
    <scope>NUCLEOTIDE SEQUENCE [LARGE SCALE GENOMIC DNA]</scope>
    <source>
        <strain evidence="11 12">DSM 19612</strain>
    </source>
</reference>
<dbReference type="AlphaFoldDB" id="A0A841Q3V4"/>
<feature type="transmembrane region" description="Helical" evidence="9">
    <location>
        <begin position="315"/>
        <end position="334"/>
    </location>
</feature>
<dbReference type="Gene3D" id="1.20.1530.20">
    <property type="match status" value="1"/>
</dbReference>
<evidence type="ECO:0000256" key="9">
    <source>
        <dbReference type="SAM" id="Phobius"/>
    </source>
</evidence>
<dbReference type="PROSITE" id="PS51202">
    <property type="entry name" value="RCK_C"/>
    <property type="match status" value="1"/>
</dbReference>
<proteinExistence type="inferred from homology"/>
<dbReference type="Pfam" id="PF02080">
    <property type="entry name" value="TrkA_C"/>
    <property type="match status" value="1"/>
</dbReference>
<dbReference type="PANTHER" id="PTHR43562">
    <property type="entry name" value="NAPA-TYPE SODIUM/HYDROGEN ANTIPORTER"/>
    <property type="match status" value="1"/>
</dbReference>
<keyword evidence="5 9" id="KW-0812">Transmembrane</keyword>
<dbReference type="SUPFAM" id="SSF51735">
    <property type="entry name" value="NAD(P)-binding Rossmann-fold domains"/>
    <property type="match status" value="1"/>
</dbReference>
<evidence type="ECO:0000313" key="11">
    <source>
        <dbReference type="EMBL" id="MBB6453065.1"/>
    </source>
</evidence>
<comment type="similarity">
    <text evidence="2">Belongs to the monovalent cation:proton antiporter 2 (CPA2) transporter (TC 2.A.37) family.</text>
</comment>
<evidence type="ECO:0000256" key="7">
    <source>
        <dbReference type="ARBA" id="ARBA00023065"/>
    </source>
</evidence>
<feature type="transmembrane region" description="Helical" evidence="9">
    <location>
        <begin position="378"/>
        <end position="395"/>
    </location>
</feature>
<dbReference type="SUPFAM" id="SSF116726">
    <property type="entry name" value="TrkA C-terminal domain-like"/>
    <property type="match status" value="1"/>
</dbReference>
<keyword evidence="12" id="KW-1185">Reference proteome</keyword>